<keyword evidence="4" id="KW-0804">Transcription</keyword>
<keyword evidence="6" id="KW-1185">Reference proteome</keyword>
<evidence type="ECO:0000313" key="6">
    <source>
        <dbReference type="Proteomes" id="UP000637628"/>
    </source>
</evidence>
<sequence length="135" mass="14635">MVTTAIGAALNWVTMTKDSRRAPGTLEAEVMAVLWQGSPAAPVTPSDAQAQLGDLAYNTVQTILVRLHEKGLAERRKVGRSYAYWAAQDAATTAAAQMNAVLTGRADRQAVLQQFAATLDERDMAILREHLRNQA</sequence>
<keyword evidence="2" id="KW-0805">Transcription regulation</keyword>
<dbReference type="InterPro" id="IPR005650">
    <property type="entry name" value="BlaI_family"/>
</dbReference>
<dbReference type="SUPFAM" id="SSF46785">
    <property type="entry name" value="Winged helix' DNA-binding domain"/>
    <property type="match status" value="1"/>
</dbReference>
<evidence type="ECO:0000256" key="2">
    <source>
        <dbReference type="ARBA" id="ARBA00023015"/>
    </source>
</evidence>
<keyword evidence="3" id="KW-0238">DNA-binding</keyword>
<organism evidence="5 6">
    <name type="scientific">Paractinoplanes durhamensis</name>
    <dbReference type="NCBI Taxonomy" id="113563"/>
    <lineage>
        <taxon>Bacteria</taxon>
        <taxon>Bacillati</taxon>
        <taxon>Actinomycetota</taxon>
        <taxon>Actinomycetes</taxon>
        <taxon>Micromonosporales</taxon>
        <taxon>Micromonosporaceae</taxon>
        <taxon>Paractinoplanes</taxon>
    </lineage>
</organism>
<protein>
    <recommendedName>
        <fullName evidence="7">CopY family transcriptional regulator</fullName>
    </recommendedName>
</protein>
<reference evidence="5 6" key="1">
    <citation type="submission" date="2021-01" db="EMBL/GenBank/DDBJ databases">
        <title>Whole genome shotgun sequence of Actinoplanes durhamensis NBRC 14914.</title>
        <authorList>
            <person name="Komaki H."/>
            <person name="Tamura T."/>
        </authorList>
    </citation>
    <scope>NUCLEOTIDE SEQUENCE [LARGE SCALE GENOMIC DNA]</scope>
    <source>
        <strain evidence="5 6">NBRC 14914</strain>
    </source>
</reference>
<dbReference type="EMBL" id="BOML01000021">
    <property type="protein sequence ID" value="GIE01107.1"/>
    <property type="molecule type" value="Genomic_DNA"/>
</dbReference>
<proteinExistence type="inferred from homology"/>
<accession>A0ABQ3YU62</accession>
<dbReference type="InterPro" id="IPR036390">
    <property type="entry name" value="WH_DNA-bd_sf"/>
</dbReference>
<evidence type="ECO:0000256" key="3">
    <source>
        <dbReference type="ARBA" id="ARBA00023125"/>
    </source>
</evidence>
<dbReference type="Gene3D" id="1.10.10.10">
    <property type="entry name" value="Winged helix-like DNA-binding domain superfamily/Winged helix DNA-binding domain"/>
    <property type="match status" value="1"/>
</dbReference>
<dbReference type="InterPro" id="IPR036388">
    <property type="entry name" value="WH-like_DNA-bd_sf"/>
</dbReference>
<name>A0ABQ3YU62_9ACTN</name>
<evidence type="ECO:0000256" key="1">
    <source>
        <dbReference type="ARBA" id="ARBA00011046"/>
    </source>
</evidence>
<evidence type="ECO:0000256" key="4">
    <source>
        <dbReference type="ARBA" id="ARBA00023163"/>
    </source>
</evidence>
<comment type="caution">
    <text evidence="5">The sequence shown here is derived from an EMBL/GenBank/DDBJ whole genome shotgun (WGS) entry which is preliminary data.</text>
</comment>
<evidence type="ECO:0000313" key="5">
    <source>
        <dbReference type="EMBL" id="GIE01107.1"/>
    </source>
</evidence>
<comment type="similarity">
    <text evidence="1">Belongs to the BlaI transcriptional regulatory family.</text>
</comment>
<dbReference type="Proteomes" id="UP000637628">
    <property type="component" value="Unassembled WGS sequence"/>
</dbReference>
<gene>
    <name evidence="5" type="ORF">Adu01nite_24570</name>
</gene>
<dbReference type="Pfam" id="PF03965">
    <property type="entry name" value="Penicillinase_R"/>
    <property type="match status" value="1"/>
</dbReference>
<evidence type="ECO:0008006" key="7">
    <source>
        <dbReference type="Google" id="ProtNLM"/>
    </source>
</evidence>